<gene>
    <name evidence="1" type="ORF">HOLleu_23609</name>
</gene>
<accession>A0A9Q1BV89</accession>
<proteinExistence type="predicted"/>
<name>A0A9Q1BV89_HOLLE</name>
<organism evidence="1 2">
    <name type="scientific">Holothuria leucospilota</name>
    <name type="common">Black long sea cucumber</name>
    <name type="synonym">Mertensiothuria leucospilota</name>
    <dbReference type="NCBI Taxonomy" id="206669"/>
    <lineage>
        <taxon>Eukaryota</taxon>
        <taxon>Metazoa</taxon>
        <taxon>Echinodermata</taxon>
        <taxon>Eleutherozoa</taxon>
        <taxon>Echinozoa</taxon>
        <taxon>Holothuroidea</taxon>
        <taxon>Aspidochirotacea</taxon>
        <taxon>Aspidochirotida</taxon>
        <taxon>Holothuriidae</taxon>
        <taxon>Holothuria</taxon>
    </lineage>
</organism>
<dbReference type="EMBL" id="JAIZAY010000011">
    <property type="protein sequence ID" value="KAJ8033385.1"/>
    <property type="molecule type" value="Genomic_DNA"/>
</dbReference>
<dbReference type="Proteomes" id="UP001152320">
    <property type="component" value="Chromosome 11"/>
</dbReference>
<dbReference type="OrthoDB" id="8053926at2759"/>
<keyword evidence="2" id="KW-1185">Reference proteome</keyword>
<evidence type="ECO:0008006" key="3">
    <source>
        <dbReference type="Google" id="ProtNLM"/>
    </source>
</evidence>
<comment type="caution">
    <text evidence="1">The sequence shown here is derived from an EMBL/GenBank/DDBJ whole genome shotgun (WGS) entry which is preliminary data.</text>
</comment>
<reference evidence="1" key="1">
    <citation type="submission" date="2021-10" db="EMBL/GenBank/DDBJ databases">
        <title>Tropical sea cucumber genome reveals ecological adaptation and Cuvierian tubules defense mechanism.</title>
        <authorList>
            <person name="Chen T."/>
        </authorList>
    </citation>
    <scope>NUCLEOTIDE SEQUENCE</scope>
    <source>
        <strain evidence="1">Nanhai2018</strain>
        <tissue evidence="1">Muscle</tissue>
    </source>
</reference>
<protein>
    <recommendedName>
        <fullName evidence="3">RNA-directed DNA polymerase</fullName>
    </recommendedName>
</protein>
<dbReference type="PANTHER" id="PTHR33332">
    <property type="entry name" value="REVERSE TRANSCRIPTASE DOMAIN-CONTAINING PROTEIN"/>
    <property type="match status" value="1"/>
</dbReference>
<sequence>MGLNNIADWLAANKLSLNINKTKLLVFDKIKGDTPQFTLRFKDTLITSSSSTKFLGVTIDNKLSWQEHITNVTKSVAKISGVMNRLKYYIPSQTLLTIYNALILPHLTYCILLWGNSLPVTCKLLSYQKRAVRAIAKTKSPYAHTRPLFHDYNLLTLKDHYKYQLGIFLYRHNNDQLPSDLVSFFQFNSCHHNYPARGKDNLLQPLTNTVFAHSHVRSNGVSFWNSLNVNVRNAPNINIFKKYLKKLLLSSHVN</sequence>
<dbReference type="AlphaFoldDB" id="A0A9Q1BV89"/>
<evidence type="ECO:0000313" key="1">
    <source>
        <dbReference type="EMBL" id="KAJ8033385.1"/>
    </source>
</evidence>
<evidence type="ECO:0000313" key="2">
    <source>
        <dbReference type="Proteomes" id="UP001152320"/>
    </source>
</evidence>